<protein>
    <submittedName>
        <fullName evidence="8">Tim44/TimA family putative adaptor protein</fullName>
    </submittedName>
</protein>
<reference evidence="9" key="1">
    <citation type="journal article" date="2019" name="Int. J. Syst. Evol. Microbiol.">
        <title>The Global Catalogue of Microorganisms (GCM) 10K type strain sequencing project: providing services to taxonomists for standard genome sequencing and annotation.</title>
        <authorList>
            <consortium name="The Broad Institute Genomics Platform"/>
            <consortium name="The Broad Institute Genome Sequencing Center for Infectious Disease"/>
            <person name="Wu L."/>
            <person name="Ma J."/>
        </authorList>
    </citation>
    <scope>NUCLEOTIDE SEQUENCE [LARGE SCALE GENOMIC DNA]</scope>
    <source>
        <strain evidence="9">CECT 8472</strain>
    </source>
</reference>
<feature type="domain" description="Tim44-like" evidence="7">
    <location>
        <begin position="92"/>
        <end position="238"/>
    </location>
</feature>
<gene>
    <name evidence="8" type="ORF">ACFOW6_12440</name>
</gene>
<evidence type="ECO:0000256" key="6">
    <source>
        <dbReference type="SAM" id="Phobius"/>
    </source>
</evidence>
<evidence type="ECO:0000256" key="4">
    <source>
        <dbReference type="ARBA" id="ARBA00023136"/>
    </source>
</evidence>
<dbReference type="InterPro" id="IPR016985">
    <property type="entry name" value="UCP031890_Tim44-rel"/>
</dbReference>
<keyword evidence="3" id="KW-0809">Transit peptide</keyword>
<dbReference type="PANTHER" id="PTHR10721:SF1">
    <property type="entry name" value="MITOCHONDRIAL IMPORT INNER MEMBRANE TRANSLOCASE SUBUNIT TIM44"/>
    <property type="match status" value="1"/>
</dbReference>
<dbReference type="Pfam" id="PF04280">
    <property type="entry name" value="Tim44"/>
    <property type="match status" value="1"/>
</dbReference>
<name>A0ABV8UML4_9PROT</name>
<dbReference type="SUPFAM" id="SSF54427">
    <property type="entry name" value="NTF2-like"/>
    <property type="match status" value="1"/>
</dbReference>
<comment type="caution">
    <text evidence="8">The sequence shown here is derived from an EMBL/GenBank/DDBJ whole genome shotgun (WGS) entry which is preliminary data.</text>
</comment>
<dbReference type="EMBL" id="JBHSCW010000007">
    <property type="protein sequence ID" value="MFC4352349.1"/>
    <property type="molecule type" value="Genomic_DNA"/>
</dbReference>
<evidence type="ECO:0000256" key="1">
    <source>
        <dbReference type="ARBA" id="ARBA00004370"/>
    </source>
</evidence>
<evidence type="ECO:0000313" key="9">
    <source>
        <dbReference type="Proteomes" id="UP001595799"/>
    </source>
</evidence>
<feature type="region of interest" description="Disordered" evidence="5">
    <location>
        <begin position="35"/>
        <end position="90"/>
    </location>
</feature>
<dbReference type="Proteomes" id="UP001595799">
    <property type="component" value="Unassembled WGS sequence"/>
</dbReference>
<dbReference type="InterPro" id="IPR007379">
    <property type="entry name" value="Tim44-like_dom"/>
</dbReference>
<evidence type="ECO:0000256" key="3">
    <source>
        <dbReference type="ARBA" id="ARBA00022946"/>
    </source>
</evidence>
<evidence type="ECO:0000259" key="7">
    <source>
        <dbReference type="SMART" id="SM00978"/>
    </source>
</evidence>
<dbReference type="InterPro" id="IPR032710">
    <property type="entry name" value="NTF2-like_dom_sf"/>
</dbReference>
<feature type="transmembrane region" description="Helical" evidence="6">
    <location>
        <begin position="6"/>
        <end position="24"/>
    </location>
</feature>
<dbReference type="NCBIfam" id="NF033779">
    <property type="entry name" value="Tim44_TimA_adap"/>
    <property type="match status" value="1"/>
</dbReference>
<evidence type="ECO:0000256" key="5">
    <source>
        <dbReference type="SAM" id="MobiDB-lite"/>
    </source>
</evidence>
<dbReference type="PIRSF" id="PIRSF031890">
    <property type="entry name" value="UCP031890_transporter_Tim44"/>
    <property type="match status" value="1"/>
</dbReference>
<accession>A0ABV8UML4</accession>
<keyword evidence="6" id="KW-0812">Transmembrane</keyword>
<comment type="subcellular location">
    <subcellularLocation>
        <location evidence="1">Membrane</location>
    </subcellularLocation>
</comment>
<feature type="compositionally biased region" description="Basic and acidic residues" evidence="5">
    <location>
        <begin position="35"/>
        <end position="51"/>
    </location>
</feature>
<evidence type="ECO:0000256" key="2">
    <source>
        <dbReference type="ARBA" id="ARBA00009597"/>
    </source>
</evidence>
<keyword evidence="9" id="KW-1185">Reference proteome</keyword>
<proteinExistence type="inferred from homology"/>
<keyword evidence="4 6" id="KW-0472">Membrane</keyword>
<evidence type="ECO:0000313" key="8">
    <source>
        <dbReference type="EMBL" id="MFC4352349.1"/>
    </source>
</evidence>
<keyword evidence="6" id="KW-1133">Transmembrane helix</keyword>
<dbReference type="InterPro" id="IPR039544">
    <property type="entry name" value="Tim44-like"/>
</dbReference>
<organism evidence="8 9">
    <name type="scientific">Fodinicurvata halophila</name>
    <dbReference type="NCBI Taxonomy" id="1419723"/>
    <lineage>
        <taxon>Bacteria</taxon>
        <taxon>Pseudomonadati</taxon>
        <taxon>Pseudomonadota</taxon>
        <taxon>Alphaproteobacteria</taxon>
        <taxon>Rhodospirillales</taxon>
        <taxon>Rhodovibrionaceae</taxon>
        <taxon>Fodinicurvata</taxon>
    </lineage>
</organism>
<dbReference type="PANTHER" id="PTHR10721">
    <property type="entry name" value="MITOCHONDRIAL IMPORT INNER MEMBRANE TRANSLOCASE SUBUNIT TIM44"/>
    <property type="match status" value="1"/>
</dbReference>
<comment type="similarity">
    <text evidence="2">Belongs to the Tim44 family.</text>
</comment>
<sequence>MGEGFQLLDIILFAAIAAFLILRLRSVLGRRNGNESRPDFDPFKQNQEEHSGQSQGQGRKGEEKVVPMPNREGGDQAAPNQSQTEFRTEGPAAAGLTQIKLADSSFDEQGFLEGARAAFEMIVSAFAAGDRETLRGLLADQVYEDFSNAIDEREKNNETLQTTIVSIKSADIVDARLENRVASIDVKFVSEQINVTRDEEDRIIEGDPNEIIKITDIWTFERNTRNRDPNWALTATESPT</sequence>
<dbReference type="RefSeq" id="WP_382422700.1">
    <property type="nucleotide sequence ID" value="NZ_JBHSCW010000007.1"/>
</dbReference>
<dbReference type="Gene3D" id="3.10.450.240">
    <property type="match status" value="1"/>
</dbReference>
<dbReference type="SMART" id="SM00978">
    <property type="entry name" value="Tim44"/>
    <property type="match status" value="1"/>
</dbReference>